<dbReference type="AlphaFoldDB" id="A0A4U5PNC7"/>
<dbReference type="PANTHER" id="PTHR34222">
    <property type="entry name" value="GAG_PRE-INTEGRS DOMAIN-CONTAINING PROTEIN"/>
    <property type="match status" value="1"/>
</dbReference>
<feature type="domain" description="Retrotransposon Copia-like N-terminal" evidence="1">
    <location>
        <begin position="36"/>
        <end position="75"/>
    </location>
</feature>
<gene>
    <name evidence="2" type="ORF">D5086_0000200440</name>
</gene>
<proteinExistence type="predicted"/>
<sequence length="400" mass="44749">MASRGLENIEGSIAPSSFNQHLYSDLNIPDMNSNQRLCSVQLNEFNYLPWSRAVSLALGGRSKIEFIDKSIAAPDVNSLQYKSWFANAATLLKRAEEDKIFQLLANLSHDYEDLRSRILMNSELPSFANVCATIQREETRRKVMNLSSKSDFSEARAFVSHQRRYEEKGYKSRRSDLKCNHCNNLGHSVERCWDLHPELNQSFQETAREDISLFNHQVDIINEFASYLHAKQGAKQNGGDLEENKDSSALIGQFAGFLAANKNVSALDLPGILNAFSSALIEESSSALFPLPTPVVEAYCPEQSHCNAGMDIHTDPISVATEGADLQVEHQEHLHPSSRRNPIRNRKPSSRLHDYVTYTVKHPVTNALAYHRLSSSFGAYLSTITKATEPSLFLGDIAGM</sequence>
<name>A0A4U5PNC7_POPAL</name>
<comment type="caution">
    <text evidence="2">The sequence shown here is derived from an EMBL/GenBank/DDBJ whole genome shotgun (WGS) entry which is preliminary data.</text>
</comment>
<dbReference type="InterPro" id="IPR029472">
    <property type="entry name" value="Copia-like_N"/>
</dbReference>
<reference evidence="2" key="1">
    <citation type="submission" date="2018-10" db="EMBL/GenBank/DDBJ databases">
        <title>Population genomic analysis revealed the cold adaptation of white poplar.</title>
        <authorList>
            <person name="Liu Y.-J."/>
        </authorList>
    </citation>
    <scope>NUCLEOTIDE SEQUENCE [LARGE SCALE GENOMIC DNA]</scope>
    <source>
        <strain evidence="2">PAL-ZL1</strain>
    </source>
</reference>
<evidence type="ECO:0000313" key="2">
    <source>
        <dbReference type="EMBL" id="TKR98727.1"/>
    </source>
</evidence>
<accession>A0A4U5PNC7</accession>
<dbReference type="Pfam" id="PF14244">
    <property type="entry name" value="Retrotran_gag_3"/>
    <property type="match status" value="1"/>
</dbReference>
<evidence type="ECO:0000259" key="1">
    <source>
        <dbReference type="Pfam" id="PF14244"/>
    </source>
</evidence>
<protein>
    <recommendedName>
        <fullName evidence="1">Retrotransposon Copia-like N-terminal domain-containing protein</fullName>
    </recommendedName>
</protein>
<dbReference type="EMBL" id="RCHU01000661">
    <property type="protein sequence ID" value="TKR98727.1"/>
    <property type="molecule type" value="Genomic_DNA"/>
</dbReference>
<organism evidence="2">
    <name type="scientific">Populus alba</name>
    <name type="common">White poplar</name>
    <dbReference type="NCBI Taxonomy" id="43335"/>
    <lineage>
        <taxon>Eukaryota</taxon>
        <taxon>Viridiplantae</taxon>
        <taxon>Streptophyta</taxon>
        <taxon>Embryophyta</taxon>
        <taxon>Tracheophyta</taxon>
        <taxon>Spermatophyta</taxon>
        <taxon>Magnoliopsida</taxon>
        <taxon>eudicotyledons</taxon>
        <taxon>Gunneridae</taxon>
        <taxon>Pentapetalae</taxon>
        <taxon>rosids</taxon>
        <taxon>fabids</taxon>
        <taxon>Malpighiales</taxon>
        <taxon>Salicaceae</taxon>
        <taxon>Saliceae</taxon>
        <taxon>Populus</taxon>
    </lineage>
</organism>
<dbReference type="PANTHER" id="PTHR34222:SF33">
    <property type="entry name" value="RETROTRANSPOSON GAG DOMAIN-CONTAINING PROTEIN"/>
    <property type="match status" value="1"/>
</dbReference>